<evidence type="ECO:0000313" key="1">
    <source>
        <dbReference type="EMBL" id="WZO33853.1"/>
    </source>
</evidence>
<organism evidence="1">
    <name type="scientific">Microbacterium sp. LWS13-1.2</name>
    <dbReference type="NCBI Taxonomy" id="3135264"/>
    <lineage>
        <taxon>Bacteria</taxon>
        <taxon>Bacillati</taxon>
        <taxon>Actinomycetota</taxon>
        <taxon>Actinomycetes</taxon>
        <taxon>Micrococcales</taxon>
        <taxon>Microbacteriaceae</taxon>
        <taxon>Microbacterium</taxon>
    </lineage>
</organism>
<dbReference type="InterPro" id="IPR008441">
    <property type="entry name" value="AfumC-like_glycosyl_Trfase"/>
</dbReference>
<dbReference type="GO" id="GO:0016757">
    <property type="term" value="F:glycosyltransferase activity"/>
    <property type="evidence" value="ECO:0007669"/>
    <property type="project" value="InterPro"/>
</dbReference>
<protein>
    <submittedName>
        <fullName evidence="1">Capsular polysaccharide synthesis protein</fullName>
    </submittedName>
</protein>
<dbReference type="AlphaFoldDB" id="A0AAU6SAH0"/>
<sequence>MSDGIPNPFEGLEAQLRRAEKFRDTVDPVAAIAAYRTFTEFLRPRLPELRIAAGLPEQAGSRKDGRILAHRDGGRVDPSALNLYTFWNSPLDSAPPLVQACVGEMSRLHDDLPTPLTVLDGTSARELVEIPDAVADALEKDHPAHFSDFVRISVLDRLGGIWVDATCWAPAPLPQAVAPLLTAGALYPRWTRRQIGNWFIAAVPATPLIRLQRLALQAWWESGGGIPDYFLYHRIFEVLLDLVPEFHGQWEAAPPLSSAASHLLQLGMMQPWDPDAMRFVAGASIVQKLSYKYDAVPPGSVLDRLVSHRPILTA</sequence>
<dbReference type="InterPro" id="IPR029044">
    <property type="entry name" value="Nucleotide-diphossugar_trans"/>
</dbReference>
<dbReference type="SUPFAM" id="SSF53448">
    <property type="entry name" value="Nucleotide-diphospho-sugar transferases"/>
    <property type="match status" value="1"/>
</dbReference>
<dbReference type="Pfam" id="PF05704">
    <property type="entry name" value="Caps_synth"/>
    <property type="match status" value="1"/>
</dbReference>
<reference evidence="1" key="1">
    <citation type="submission" date="2024-04" db="EMBL/GenBank/DDBJ databases">
        <authorList>
            <person name="Roder T."/>
            <person name="Oberhansli S."/>
            <person name="Kreuzer M."/>
        </authorList>
    </citation>
    <scope>NUCLEOTIDE SEQUENCE</scope>
    <source>
        <strain evidence="1">LWS13-1.2</strain>
    </source>
</reference>
<dbReference type="EMBL" id="CP151632">
    <property type="protein sequence ID" value="WZO33853.1"/>
    <property type="molecule type" value="Genomic_DNA"/>
</dbReference>
<dbReference type="RefSeq" id="WP_349428387.1">
    <property type="nucleotide sequence ID" value="NZ_CP151632.1"/>
</dbReference>
<gene>
    <name evidence="1" type="ORF">MRBLWS13_001489</name>
</gene>
<accession>A0AAU6SAH0</accession>
<dbReference type="Gene3D" id="3.90.550.20">
    <property type="match status" value="1"/>
</dbReference>
<proteinExistence type="predicted"/>
<name>A0AAU6SAH0_9MICO</name>